<dbReference type="PANTHER" id="PTHR31286:SF153">
    <property type="entry name" value="DUF4283 DOMAIN PROTEIN"/>
    <property type="match status" value="1"/>
</dbReference>
<reference evidence="1" key="3">
    <citation type="submission" date="2018-07" db="EMBL/GenBank/DDBJ databases">
        <title>WGS assembly of Glycine max.</title>
        <authorList>
            <person name="Schmutz J."/>
            <person name="Cannon S."/>
            <person name="Schlueter J."/>
            <person name="Ma J."/>
            <person name="Mitros T."/>
            <person name="Nelson W."/>
            <person name="Hyten D."/>
            <person name="Song Q."/>
            <person name="Thelen J."/>
            <person name="Cheng J."/>
            <person name="Xu D."/>
            <person name="Hellsten U."/>
            <person name="May G."/>
            <person name="Yu Y."/>
            <person name="Sakurai T."/>
            <person name="Umezawa T."/>
            <person name="Bhattacharyya M."/>
            <person name="Sandhu D."/>
            <person name="Valliyodan B."/>
            <person name="Lindquist E."/>
            <person name="Peto M."/>
            <person name="Grant D."/>
            <person name="Shu S."/>
            <person name="Goodstein D."/>
            <person name="Barry K."/>
            <person name="Futrell-Griggs M."/>
            <person name="Abernathy B."/>
            <person name="Du J."/>
            <person name="Tian Z."/>
            <person name="Zhu L."/>
            <person name="Gill N."/>
            <person name="Joshi T."/>
            <person name="Libault M."/>
            <person name="Sethuraman A."/>
            <person name="Zhang X."/>
            <person name="Shinozaki K."/>
            <person name="Nguyen H."/>
            <person name="Wing R."/>
            <person name="Cregan P."/>
            <person name="Specht J."/>
            <person name="Grimwood J."/>
            <person name="Rokhsar D."/>
            <person name="Stacey G."/>
            <person name="Shoemaker R."/>
            <person name="Jackson S."/>
        </authorList>
    </citation>
    <scope>NUCLEOTIDE SEQUENCE</scope>
    <source>
        <tissue evidence="1">Callus</tissue>
    </source>
</reference>
<gene>
    <name evidence="1" type="ORF">GLYMA_09G078600</name>
</gene>
<dbReference type="PaxDb" id="3847-GLYMA09G09213.1"/>
<dbReference type="HOGENOM" id="CLU_1682490_0_0_1"/>
<proteinExistence type="predicted"/>
<dbReference type="AlphaFoldDB" id="K7LCF1"/>
<dbReference type="Proteomes" id="UP000008827">
    <property type="component" value="Chromosome 9"/>
</dbReference>
<protein>
    <submittedName>
        <fullName evidence="1 2">Uncharacterized protein</fullName>
    </submittedName>
</protein>
<dbReference type="EMBL" id="CM000842">
    <property type="protein sequence ID" value="KRH37625.1"/>
    <property type="molecule type" value="Genomic_DNA"/>
</dbReference>
<organism evidence="1">
    <name type="scientific">Glycine max</name>
    <name type="common">Soybean</name>
    <name type="synonym">Glycine hispida</name>
    <dbReference type="NCBI Taxonomy" id="3847"/>
    <lineage>
        <taxon>Eukaryota</taxon>
        <taxon>Viridiplantae</taxon>
        <taxon>Streptophyta</taxon>
        <taxon>Embryophyta</taxon>
        <taxon>Tracheophyta</taxon>
        <taxon>Spermatophyta</taxon>
        <taxon>Magnoliopsida</taxon>
        <taxon>eudicotyledons</taxon>
        <taxon>Gunneridae</taxon>
        <taxon>Pentapetalae</taxon>
        <taxon>rosids</taxon>
        <taxon>fabids</taxon>
        <taxon>Fabales</taxon>
        <taxon>Fabaceae</taxon>
        <taxon>Papilionoideae</taxon>
        <taxon>50 kb inversion clade</taxon>
        <taxon>NPAAA clade</taxon>
        <taxon>indigoferoid/millettioid clade</taxon>
        <taxon>Phaseoleae</taxon>
        <taxon>Glycine</taxon>
        <taxon>Glycine subgen. Soja</taxon>
    </lineage>
</organism>
<dbReference type="STRING" id="3847.K7LCF1"/>
<dbReference type="InterPro" id="IPR040256">
    <property type="entry name" value="At4g02000-like"/>
</dbReference>
<accession>K7LCF1</accession>
<dbReference type="Gramene" id="KRH37625">
    <property type="protein sequence ID" value="KRH37625"/>
    <property type="gene ID" value="GLYMA_09G078600"/>
</dbReference>
<name>K7LCF1_SOYBN</name>
<dbReference type="PANTHER" id="PTHR31286">
    <property type="entry name" value="GLYCINE-RICH CELL WALL STRUCTURAL PROTEIN 1.8-LIKE"/>
    <property type="match status" value="1"/>
</dbReference>
<dbReference type="eggNOG" id="ENOG502ST2J">
    <property type="taxonomic scope" value="Eukaryota"/>
</dbReference>
<reference evidence="1 2" key="1">
    <citation type="journal article" date="2010" name="Nature">
        <title>Genome sequence of the palaeopolyploid soybean.</title>
        <authorList>
            <person name="Schmutz J."/>
            <person name="Cannon S.B."/>
            <person name="Schlueter J."/>
            <person name="Ma J."/>
            <person name="Mitros T."/>
            <person name="Nelson W."/>
            <person name="Hyten D.L."/>
            <person name="Song Q."/>
            <person name="Thelen J.J."/>
            <person name="Cheng J."/>
            <person name="Xu D."/>
            <person name="Hellsten U."/>
            <person name="May G.D."/>
            <person name="Yu Y."/>
            <person name="Sakurai T."/>
            <person name="Umezawa T."/>
            <person name="Bhattacharyya M.K."/>
            <person name="Sandhu D."/>
            <person name="Valliyodan B."/>
            <person name="Lindquist E."/>
            <person name="Peto M."/>
            <person name="Grant D."/>
            <person name="Shu S."/>
            <person name="Goodstein D."/>
            <person name="Barry K."/>
            <person name="Futrell-Griggs M."/>
            <person name="Abernathy B."/>
            <person name="Du J."/>
            <person name="Tian Z."/>
            <person name="Zhu L."/>
            <person name="Gill N."/>
            <person name="Joshi T."/>
            <person name="Libault M."/>
            <person name="Sethuraman A."/>
            <person name="Zhang X.-C."/>
            <person name="Shinozaki K."/>
            <person name="Nguyen H.T."/>
            <person name="Wing R.A."/>
            <person name="Cregan P."/>
            <person name="Specht J."/>
            <person name="Grimwood J."/>
            <person name="Rokhsar D."/>
            <person name="Stacey G."/>
            <person name="Shoemaker R.C."/>
            <person name="Jackson S.A."/>
        </authorList>
    </citation>
    <scope>NUCLEOTIDE SEQUENCE</scope>
    <source>
        <strain evidence="2">cv. Williams 82</strain>
        <tissue evidence="1">Callus</tissue>
    </source>
</reference>
<evidence type="ECO:0000313" key="2">
    <source>
        <dbReference type="EnsemblPlants" id="KRH37625"/>
    </source>
</evidence>
<reference evidence="2" key="2">
    <citation type="submission" date="2018-02" db="UniProtKB">
        <authorList>
            <consortium name="EnsemblPlants"/>
        </authorList>
    </citation>
    <scope>IDENTIFICATION</scope>
    <source>
        <strain evidence="2">Williams 82</strain>
    </source>
</reference>
<keyword evidence="3" id="KW-1185">Reference proteome</keyword>
<evidence type="ECO:0000313" key="1">
    <source>
        <dbReference type="EMBL" id="KRH37625.1"/>
    </source>
</evidence>
<dbReference type="EnsemblPlants" id="KRH37625">
    <property type="protein sequence ID" value="KRH37625"/>
    <property type="gene ID" value="GLYMA_09G078600"/>
</dbReference>
<dbReference type="InParanoid" id="K7LCF1"/>
<sequence>MAKVWSLIKAILIIESDNDVFTFWLFHLKDIQRVMWGGGGGPCTFDKQLFLININGSEVPSQVPMQEIPIWIEVHNIPLGLTTIAVGNFLDQFVDYDDKHNSSPLMSYMRIKVMIDVNKPLKCTKKIKKEGHNDDLCGKLFKVENDNGLSSWGPELRADARVLRPWKEALVILGK</sequence>
<evidence type="ECO:0000313" key="3">
    <source>
        <dbReference type="Proteomes" id="UP000008827"/>
    </source>
</evidence>